<gene>
    <name evidence="1" type="ordered locus">TREAZ_2053</name>
</gene>
<dbReference type="AlphaFoldDB" id="F5YA10"/>
<evidence type="ECO:0000313" key="2">
    <source>
        <dbReference type="Proteomes" id="UP000009222"/>
    </source>
</evidence>
<dbReference type="RefSeq" id="WP_015709996.1">
    <property type="nucleotide sequence ID" value="NC_015577.1"/>
</dbReference>
<sequence>MKDNANHYFLVCCKCGHVGKRRFIPLVFPIRARDRLEADARGRAHPGVKHDNRTAVLWIKAATVEEYRQARIELYKDVYWQCLERGSLLLADRIVREQQRPKKESSKKDTRQFRFKKSKVAEDEIRDYVIRKYRVAV</sequence>
<dbReference type="Proteomes" id="UP000009222">
    <property type="component" value="Chromosome"/>
</dbReference>
<keyword evidence="2" id="KW-1185">Reference proteome</keyword>
<accession>F5YA10</accession>
<dbReference type="OrthoDB" id="1729969at2"/>
<dbReference type="InParanoid" id="F5YA10"/>
<proteinExistence type="predicted"/>
<reference evidence="2" key="1">
    <citation type="submission" date="2009-12" db="EMBL/GenBank/DDBJ databases">
        <title>Complete sequence of Treponema azotonutricium strain ZAS-9.</title>
        <authorList>
            <person name="Tetu S.G."/>
            <person name="Matson E."/>
            <person name="Ren Q."/>
            <person name="Seshadri R."/>
            <person name="Elbourne L."/>
            <person name="Hassan K.A."/>
            <person name="Durkin A."/>
            <person name="Radune D."/>
            <person name="Mohamoud Y."/>
            <person name="Shay R."/>
            <person name="Jin S."/>
            <person name="Zhang X."/>
            <person name="Lucey K."/>
            <person name="Ballor N.R."/>
            <person name="Ottesen E."/>
            <person name="Rosenthal R."/>
            <person name="Allen A."/>
            <person name="Leadbetter J.R."/>
            <person name="Paulsen I.T."/>
        </authorList>
    </citation>
    <scope>NUCLEOTIDE SEQUENCE [LARGE SCALE GENOMIC DNA]</scope>
    <source>
        <strain evidence="2">ATCC BAA-888 / DSM 13862 / ZAS-9</strain>
    </source>
</reference>
<name>F5YA10_LEAAZ</name>
<dbReference type="EMBL" id="CP001841">
    <property type="protein sequence ID" value="AEF80180.1"/>
    <property type="molecule type" value="Genomic_DNA"/>
</dbReference>
<dbReference type="HOGENOM" id="CLU_1864263_0_0_12"/>
<dbReference type="KEGG" id="taz:TREAZ_2053"/>
<reference evidence="1 2" key="2">
    <citation type="journal article" date="2011" name="ISME J.">
        <title>RNA-seq reveals cooperative metabolic interactions between two termite-gut spirochete species in co-culture.</title>
        <authorList>
            <person name="Rosenthal A.Z."/>
            <person name="Matson E.G."/>
            <person name="Eldar A."/>
            <person name="Leadbetter J.R."/>
        </authorList>
    </citation>
    <scope>NUCLEOTIDE SEQUENCE [LARGE SCALE GENOMIC DNA]</scope>
    <source>
        <strain evidence="2">ATCC BAA-888 / DSM 13862 / ZAS-9</strain>
    </source>
</reference>
<organism evidence="1 2">
    <name type="scientific">Leadbettera azotonutricia (strain ATCC BAA-888 / DSM 13862 / ZAS-9)</name>
    <name type="common">Treponema azotonutricium</name>
    <dbReference type="NCBI Taxonomy" id="545695"/>
    <lineage>
        <taxon>Bacteria</taxon>
        <taxon>Pseudomonadati</taxon>
        <taxon>Spirochaetota</taxon>
        <taxon>Spirochaetia</taxon>
        <taxon>Spirochaetales</taxon>
        <taxon>Breznakiellaceae</taxon>
        <taxon>Leadbettera</taxon>
    </lineage>
</organism>
<protein>
    <submittedName>
        <fullName evidence="1">Uncharacterized protein</fullName>
    </submittedName>
</protein>
<evidence type="ECO:0000313" key="1">
    <source>
        <dbReference type="EMBL" id="AEF80180.1"/>
    </source>
</evidence>